<keyword evidence="1" id="KW-0378">Hydrolase</keyword>
<keyword evidence="3" id="KW-0443">Lipid metabolism</keyword>
<dbReference type="PANTHER" id="PTHR10272:SF0">
    <property type="entry name" value="PLATELET-ACTIVATING FACTOR ACETYLHYDROLASE"/>
    <property type="match status" value="1"/>
</dbReference>
<dbReference type="Pfam" id="PF03403">
    <property type="entry name" value="PAF-AH_p_II"/>
    <property type="match status" value="2"/>
</dbReference>
<dbReference type="Proteomes" id="UP000637643">
    <property type="component" value="Unassembled WGS sequence"/>
</dbReference>
<dbReference type="GO" id="GO:0016042">
    <property type="term" value="P:lipid catabolic process"/>
    <property type="evidence" value="ECO:0007669"/>
    <property type="project" value="UniProtKB-KW"/>
</dbReference>
<dbReference type="SUPFAM" id="SSF53474">
    <property type="entry name" value="alpha/beta-Hydrolases"/>
    <property type="match status" value="1"/>
</dbReference>
<evidence type="ECO:0000256" key="2">
    <source>
        <dbReference type="ARBA" id="ARBA00022963"/>
    </source>
</evidence>
<name>A0A917FYR4_9BACL</name>
<reference evidence="4" key="1">
    <citation type="journal article" date="2014" name="Int. J. Syst. Evol. Microbiol.">
        <title>Complete genome sequence of Corynebacterium casei LMG S-19264T (=DSM 44701T), isolated from a smear-ripened cheese.</title>
        <authorList>
            <consortium name="US DOE Joint Genome Institute (JGI-PGF)"/>
            <person name="Walter F."/>
            <person name="Albersmeier A."/>
            <person name="Kalinowski J."/>
            <person name="Ruckert C."/>
        </authorList>
    </citation>
    <scope>NUCLEOTIDE SEQUENCE</scope>
    <source>
        <strain evidence="4">CGMCC 1.16134</strain>
    </source>
</reference>
<gene>
    <name evidence="4" type="ORF">GCM10010912_68730</name>
</gene>
<comment type="caution">
    <text evidence="4">The sequence shown here is derived from an EMBL/GenBank/DDBJ whole genome shotgun (WGS) entry which is preliminary data.</text>
</comment>
<protein>
    <recommendedName>
        <fullName evidence="6">Platelet-activating factor acetylhydrolase plasma/intracellular</fullName>
    </recommendedName>
</protein>
<evidence type="ECO:0008006" key="6">
    <source>
        <dbReference type="Google" id="ProtNLM"/>
    </source>
</evidence>
<keyword evidence="2" id="KW-0442">Lipid degradation</keyword>
<dbReference type="AlphaFoldDB" id="A0A917FYR4"/>
<accession>A0A917FYR4</accession>
<reference evidence="4" key="2">
    <citation type="submission" date="2020-09" db="EMBL/GenBank/DDBJ databases">
        <authorList>
            <person name="Sun Q."/>
            <person name="Zhou Y."/>
        </authorList>
    </citation>
    <scope>NUCLEOTIDE SEQUENCE</scope>
    <source>
        <strain evidence="4">CGMCC 1.16134</strain>
    </source>
</reference>
<dbReference type="InterPro" id="IPR029058">
    <property type="entry name" value="AB_hydrolase_fold"/>
</dbReference>
<evidence type="ECO:0000256" key="1">
    <source>
        <dbReference type="ARBA" id="ARBA00022801"/>
    </source>
</evidence>
<evidence type="ECO:0000313" key="5">
    <source>
        <dbReference type="Proteomes" id="UP000637643"/>
    </source>
</evidence>
<evidence type="ECO:0000256" key="3">
    <source>
        <dbReference type="ARBA" id="ARBA00023098"/>
    </source>
</evidence>
<evidence type="ECO:0000313" key="4">
    <source>
        <dbReference type="EMBL" id="GGG14526.1"/>
    </source>
</evidence>
<dbReference type="EMBL" id="BMKR01000073">
    <property type="protein sequence ID" value="GGG14526.1"/>
    <property type="molecule type" value="Genomic_DNA"/>
</dbReference>
<dbReference type="GO" id="GO:0003847">
    <property type="term" value="F:1-alkyl-2-acetylglycerophosphocholine esterase activity"/>
    <property type="evidence" value="ECO:0007669"/>
    <property type="project" value="TreeGrafter"/>
</dbReference>
<proteinExistence type="predicted"/>
<organism evidence="4 5">
    <name type="scientific">Paenibacillus albidus</name>
    <dbReference type="NCBI Taxonomy" id="2041023"/>
    <lineage>
        <taxon>Bacteria</taxon>
        <taxon>Bacillati</taxon>
        <taxon>Bacillota</taxon>
        <taxon>Bacilli</taxon>
        <taxon>Bacillales</taxon>
        <taxon>Paenibacillaceae</taxon>
        <taxon>Paenibacillus</taxon>
    </lineage>
</organism>
<dbReference type="Gene3D" id="3.40.50.1820">
    <property type="entry name" value="alpha/beta hydrolase"/>
    <property type="match status" value="1"/>
</dbReference>
<dbReference type="PANTHER" id="PTHR10272">
    <property type="entry name" value="PLATELET-ACTIVATING FACTOR ACETYLHYDROLASE"/>
    <property type="match status" value="1"/>
</dbReference>
<keyword evidence="5" id="KW-1185">Reference proteome</keyword>
<sequence length="368" mass="42486">MPTGKYKVGSVSYHWKDTSRKELYTEDPDDFRQLMVQLWYPAKKDTKGKKMTYFADYNELKPLSTKIKFWKEYLYNNKETHSIIRATIAEDQGTFPVILFSHGLGSNRFFSTFQFEELASHGFIVASVQHTFFSNSGTLFADGTKLLKNISIPADYQEAGLLIRDIWSKDSSFVLDQIIKLHDMDPEGIFVNKIDKSNVGIMGHSFGGANAAYVLYADNRFKAGINLDGFPYGAEPISQGLKQPFMWMHTERLSLLEHSKEYLEQEIETAKRTGQSVERILSYPKEYRMRMNNILSNGGYDITIKNTNHNSFIDNLNPSNVTDQIKQNHLLINKYTVAFFNKYLKKQDNNILDKIDNNQIEIKIIEEK</sequence>